<sequence length="113" mass="12761">MSDLDDSDYVFIRYIGPTTAPGTPWIRFNTVTKVYRTSTIKVFAEKFEKIGGSYYRLHTYELSDTVTEALPILSRSPRFDIKTIHGEFTDAYERAVIALFGSSLVLNKAPGGR</sequence>
<dbReference type="GeneID" id="19192822"/>
<evidence type="ECO:0000313" key="1">
    <source>
        <dbReference type="EMBL" id="EXJ68329.1"/>
    </source>
</evidence>
<dbReference type="HOGENOM" id="CLU_2133262_0_0_1"/>
<dbReference type="EMBL" id="AMGX01000013">
    <property type="protein sequence ID" value="EXJ68329.1"/>
    <property type="molecule type" value="Genomic_DNA"/>
</dbReference>
<dbReference type="RefSeq" id="XP_007746895.1">
    <property type="nucleotide sequence ID" value="XM_007748705.1"/>
</dbReference>
<name>W9XD34_9EURO</name>
<evidence type="ECO:0000313" key="2">
    <source>
        <dbReference type="Proteomes" id="UP000019471"/>
    </source>
</evidence>
<comment type="caution">
    <text evidence="1">The sequence shown here is derived from an EMBL/GenBank/DDBJ whole genome shotgun (WGS) entry which is preliminary data.</text>
</comment>
<dbReference type="Proteomes" id="UP000019471">
    <property type="component" value="Unassembled WGS sequence"/>
</dbReference>
<dbReference type="AlphaFoldDB" id="W9XD34"/>
<protein>
    <submittedName>
        <fullName evidence="1">Uncharacterized protein</fullName>
    </submittedName>
</protein>
<accession>W9XD34</accession>
<organism evidence="1 2">
    <name type="scientific">Cladophialophora psammophila CBS 110553</name>
    <dbReference type="NCBI Taxonomy" id="1182543"/>
    <lineage>
        <taxon>Eukaryota</taxon>
        <taxon>Fungi</taxon>
        <taxon>Dikarya</taxon>
        <taxon>Ascomycota</taxon>
        <taxon>Pezizomycotina</taxon>
        <taxon>Eurotiomycetes</taxon>
        <taxon>Chaetothyriomycetidae</taxon>
        <taxon>Chaetothyriales</taxon>
        <taxon>Herpotrichiellaceae</taxon>
        <taxon>Cladophialophora</taxon>
    </lineage>
</organism>
<proteinExistence type="predicted"/>
<keyword evidence="2" id="KW-1185">Reference proteome</keyword>
<reference evidence="1 2" key="1">
    <citation type="submission" date="2013-03" db="EMBL/GenBank/DDBJ databases">
        <title>The Genome Sequence of Cladophialophora psammophila CBS 110553.</title>
        <authorList>
            <consortium name="The Broad Institute Genomics Platform"/>
            <person name="Cuomo C."/>
            <person name="de Hoog S."/>
            <person name="Gorbushina A."/>
            <person name="Walker B."/>
            <person name="Young S.K."/>
            <person name="Zeng Q."/>
            <person name="Gargeya S."/>
            <person name="Fitzgerald M."/>
            <person name="Haas B."/>
            <person name="Abouelleil A."/>
            <person name="Allen A.W."/>
            <person name="Alvarado L."/>
            <person name="Arachchi H.M."/>
            <person name="Berlin A.M."/>
            <person name="Chapman S.B."/>
            <person name="Gainer-Dewar J."/>
            <person name="Goldberg J."/>
            <person name="Griggs A."/>
            <person name="Gujja S."/>
            <person name="Hansen M."/>
            <person name="Howarth C."/>
            <person name="Imamovic A."/>
            <person name="Ireland A."/>
            <person name="Larimer J."/>
            <person name="McCowan C."/>
            <person name="Murphy C."/>
            <person name="Pearson M."/>
            <person name="Poon T.W."/>
            <person name="Priest M."/>
            <person name="Roberts A."/>
            <person name="Saif S."/>
            <person name="Shea T."/>
            <person name="Sisk P."/>
            <person name="Sykes S."/>
            <person name="Wortman J."/>
            <person name="Nusbaum C."/>
            <person name="Birren B."/>
        </authorList>
    </citation>
    <scope>NUCLEOTIDE SEQUENCE [LARGE SCALE GENOMIC DNA]</scope>
    <source>
        <strain evidence="1 2">CBS 110553</strain>
    </source>
</reference>
<gene>
    <name evidence="1" type="ORF">A1O5_08121</name>
</gene>